<dbReference type="InterPro" id="IPR005119">
    <property type="entry name" value="LysR_subst-bd"/>
</dbReference>
<proteinExistence type="inferred from homology"/>
<protein>
    <submittedName>
        <fullName evidence="6">LysR family transcriptional regulator</fullName>
    </submittedName>
</protein>
<keyword evidence="3" id="KW-0238">DNA-binding</keyword>
<dbReference type="AlphaFoldDB" id="W0DQG0"/>
<organism evidence="6 7">
    <name type="scientific">Thiomicrospira aerophila AL3</name>
    <dbReference type="NCBI Taxonomy" id="717772"/>
    <lineage>
        <taxon>Bacteria</taxon>
        <taxon>Pseudomonadati</taxon>
        <taxon>Pseudomonadota</taxon>
        <taxon>Gammaproteobacteria</taxon>
        <taxon>Thiotrichales</taxon>
        <taxon>Piscirickettsiaceae</taxon>
        <taxon>Thiomicrospira</taxon>
    </lineage>
</organism>
<dbReference type="PROSITE" id="PS50931">
    <property type="entry name" value="HTH_LYSR"/>
    <property type="match status" value="1"/>
</dbReference>
<dbReference type="STRING" id="717772.THIAE_02845"/>
<evidence type="ECO:0000256" key="4">
    <source>
        <dbReference type="ARBA" id="ARBA00023163"/>
    </source>
</evidence>
<name>W0DQG0_9GAMM</name>
<sequence>MRITLRQLQTFETLARRQSFSLTAQEMHVSQPTVSKQIKALQEEIGLPLLEQFGKKIFLTEAGETLYQTCNQWLKSWDQFEQTIANMKGMTAGRLRIATVTTTKYFLPKLIGQFCQHYPGVDIRLEILNRERVMERLERNEDDVYIMGVPPDNPRIEAMPFLANSLLMIAALNHPLTKQKNIPFTRVAQEPFVFREPGSGTRLQIEKLFAERHQTPVIRLEMGSNEAIKQAVAGGLGLSILSSSTLIHEQKDNELAVLDVEGFPIKRSWYWVQHKNKNLPIIAQTFYQFLLANIDQFKV</sequence>
<evidence type="ECO:0000256" key="1">
    <source>
        <dbReference type="ARBA" id="ARBA00009437"/>
    </source>
</evidence>
<dbReference type="EMBL" id="CP007030">
    <property type="protein sequence ID" value="AHF00850.1"/>
    <property type="molecule type" value="Genomic_DNA"/>
</dbReference>
<dbReference type="InterPro" id="IPR036388">
    <property type="entry name" value="WH-like_DNA-bd_sf"/>
</dbReference>
<dbReference type="eggNOG" id="COG0583">
    <property type="taxonomic scope" value="Bacteria"/>
</dbReference>
<dbReference type="Pfam" id="PF00126">
    <property type="entry name" value="HTH_1"/>
    <property type="match status" value="1"/>
</dbReference>
<dbReference type="InParanoid" id="W0DQG0"/>
<dbReference type="PANTHER" id="PTHR30126">
    <property type="entry name" value="HTH-TYPE TRANSCRIPTIONAL REGULATOR"/>
    <property type="match status" value="1"/>
</dbReference>
<reference evidence="6 7" key="1">
    <citation type="submission" date="2013-12" db="EMBL/GenBank/DDBJ databases">
        <authorList>
            <consortium name="DOE Joint Genome Institute"/>
            <person name="Kappler U."/>
            <person name="Huntemann M."/>
            <person name="Han J."/>
            <person name="Chen A."/>
            <person name="Kyrpides N."/>
            <person name="Mavromatis K."/>
            <person name="Markowitz V."/>
            <person name="Palaniappan K."/>
            <person name="Ivanova N."/>
            <person name="Schaumberg A."/>
            <person name="Pati A."/>
            <person name="Liolios K."/>
            <person name="Nordberg H.P."/>
            <person name="Cantor M.N."/>
            <person name="Hua S.X."/>
            <person name="Woyke T."/>
        </authorList>
    </citation>
    <scope>NUCLEOTIDE SEQUENCE [LARGE SCALE GENOMIC DNA]</scope>
    <source>
        <strain evidence="7">AL2</strain>
    </source>
</reference>
<dbReference type="Proteomes" id="UP000005380">
    <property type="component" value="Chromosome"/>
</dbReference>
<dbReference type="InterPro" id="IPR000847">
    <property type="entry name" value="LysR_HTH_N"/>
</dbReference>
<dbReference type="Gene3D" id="1.10.10.10">
    <property type="entry name" value="Winged helix-like DNA-binding domain superfamily/Winged helix DNA-binding domain"/>
    <property type="match status" value="1"/>
</dbReference>
<dbReference type="SUPFAM" id="SSF46785">
    <property type="entry name" value="Winged helix' DNA-binding domain"/>
    <property type="match status" value="1"/>
</dbReference>
<dbReference type="OrthoDB" id="9771171at2"/>
<keyword evidence="2" id="KW-0805">Transcription regulation</keyword>
<evidence type="ECO:0000313" key="7">
    <source>
        <dbReference type="Proteomes" id="UP000005380"/>
    </source>
</evidence>
<dbReference type="CDD" id="cd08419">
    <property type="entry name" value="PBP2_CbbR_RubisCO_like"/>
    <property type="match status" value="1"/>
</dbReference>
<dbReference type="KEGG" id="tao:THIAE_02845"/>
<comment type="similarity">
    <text evidence="1">Belongs to the LysR transcriptional regulatory family.</text>
</comment>
<dbReference type="FunFam" id="1.10.10.10:FF:000001">
    <property type="entry name" value="LysR family transcriptional regulator"/>
    <property type="match status" value="1"/>
</dbReference>
<evidence type="ECO:0000256" key="3">
    <source>
        <dbReference type="ARBA" id="ARBA00023125"/>
    </source>
</evidence>
<dbReference type="PRINTS" id="PR00039">
    <property type="entry name" value="HTHLYSR"/>
</dbReference>
<dbReference type="GO" id="GO:0003700">
    <property type="term" value="F:DNA-binding transcription factor activity"/>
    <property type="evidence" value="ECO:0007669"/>
    <property type="project" value="InterPro"/>
</dbReference>
<dbReference type="FunCoup" id="W0DQG0">
    <property type="interactions" value="40"/>
</dbReference>
<dbReference type="GO" id="GO:0000976">
    <property type="term" value="F:transcription cis-regulatory region binding"/>
    <property type="evidence" value="ECO:0007669"/>
    <property type="project" value="TreeGrafter"/>
</dbReference>
<dbReference type="Gene3D" id="3.40.190.290">
    <property type="match status" value="1"/>
</dbReference>
<dbReference type="PANTHER" id="PTHR30126:SF5">
    <property type="entry name" value="HTH-TYPE TRANSCRIPTIONAL ACTIVATOR CMPR"/>
    <property type="match status" value="1"/>
</dbReference>
<gene>
    <name evidence="6" type="ORF">THIAE_02845</name>
</gene>
<evidence type="ECO:0000313" key="6">
    <source>
        <dbReference type="EMBL" id="AHF00850.1"/>
    </source>
</evidence>
<evidence type="ECO:0000259" key="5">
    <source>
        <dbReference type="PROSITE" id="PS50931"/>
    </source>
</evidence>
<dbReference type="SUPFAM" id="SSF53850">
    <property type="entry name" value="Periplasmic binding protein-like II"/>
    <property type="match status" value="1"/>
</dbReference>
<keyword evidence="7" id="KW-1185">Reference proteome</keyword>
<feature type="domain" description="HTH lysR-type" evidence="5">
    <location>
        <begin position="3"/>
        <end position="60"/>
    </location>
</feature>
<dbReference type="Pfam" id="PF03466">
    <property type="entry name" value="LysR_substrate"/>
    <property type="match status" value="1"/>
</dbReference>
<accession>W0DQG0</accession>
<dbReference type="RefSeq" id="WP_006459984.1">
    <property type="nucleotide sequence ID" value="NZ_CP007030.1"/>
</dbReference>
<dbReference type="HOGENOM" id="CLU_039613_6_1_6"/>
<evidence type="ECO:0000256" key="2">
    <source>
        <dbReference type="ARBA" id="ARBA00023015"/>
    </source>
</evidence>
<dbReference type="InterPro" id="IPR036390">
    <property type="entry name" value="WH_DNA-bd_sf"/>
</dbReference>
<keyword evidence="4" id="KW-0804">Transcription</keyword>